<dbReference type="PANTHER" id="PTHR34220:SF7">
    <property type="entry name" value="SENSOR HISTIDINE KINASE YPDA"/>
    <property type="match status" value="1"/>
</dbReference>
<accession>A0A433WNU6</accession>
<evidence type="ECO:0000313" key="2">
    <source>
        <dbReference type="EMBL" id="NSL85348.1"/>
    </source>
</evidence>
<comment type="caution">
    <text evidence="2">The sequence shown here is derived from an EMBL/GenBank/DDBJ whole genome shotgun (WGS) entry which is preliminary data.</text>
</comment>
<dbReference type="SUPFAM" id="SSF55874">
    <property type="entry name" value="ATPase domain of HSP90 chaperone/DNA topoisomerase II/histidine kinase"/>
    <property type="match status" value="1"/>
</dbReference>
<gene>
    <name evidence="2" type="ORF">ECE50_000795</name>
</gene>
<dbReference type="InterPro" id="IPR010559">
    <property type="entry name" value="Sig_transdc_His_kin_internal"/>
</dbReference>
<dbReference type="EMBL" id="RIAR02000001">
    <property type="protein sequence ID" value="NSL85348.1"/>
    <property type="molecule type" value="Genomic_DNA"/>
</dbReference>
<keyword evidence="2" id="KW-0808">Transferase</keyword>
<dbReference type="GO" id="GO:0000155">
    <property type="term" value="F:phosphorelay sensor kinase activity"/>
    <property type="evidence" value="ECO:0007669"/>
    <property type="project" value="InterPro"/>
</dbReference>
<feature type="domain" description="Signal transduction histidine kinase internal region" evidence="1">
    <location>
        <begin position="158"/>
        <end position="236"/>
    </location>
</feature>
<keyword evidence="3" id="KW-1185">Reference proteome</keyword>
<dbReference type="InterPro" id="IPR036890">
    <property type="entry name" value="HATPase_C_sf"/>
</dbReference>
<reference evidence="2" key="1">
    <citation type="submission" date="2020-05" db="EMBL/GenBank/DDBJ databases">
        <title>Chitinophaga laudate sp. nov., isolated from a tropical peat swamp.</title>
        <authorList>
            <person name="Goh C.B.S."/>
            <person name="Lee M.S."/>
            <person name="Parimannan S."/>
            <person name="Pasbakhsh P."/>
            <person name="Yule C.M."/>
            <person name="Rajandas H."/>
            <person name="Loke S."/>
            <person name="Croft L."/>
            <person name="Tan J.B.L."/>
        </authorList>
    </citation>
    <scope>NUCLEOTIDE SEQUENCE</scope>
    <source>
        <strain evidence="2">Mgbs1</strain>
    </source>
</reference>
<sequence length="341" mass="39858">MKIFHKYIFPGLYGLLVYFTIRLLVDSWSGNEFWRRPAATNIIEISCSILMGYLCLWAYNRLFSRFDKQYAPSFSYRRVFRELLYVFLVNTLIQNTLMVPMAAVTDNGLQVFDVIDINIVTLLYSFIYYGIKRSNTFLQAYISNQLQLEKITNDQLQTELKFLKAQYHPHFLFNALNTIYFQMDTDVKGAKKTVEKFSELLRYQLYDQQQMVSIRSEINYLQHFIDLQQVRSSARLQLQVDIDKSFNGEQVYPLLFLPLVENAFKYAGGKFRISIQMKKQDDSIYFCVENSMPVPFAALREGGIGLENLQRRLALLYPGKHVFTTGIQEDTFCAALKLTLS</sequence>
<evidence type="ECO:0000313" key="3">
    <source>
        <dbReference type="Proteomes" id="UP000281028"/>
    </source>
</evidence>
<proteinExistence type="predicted"/>
<keyword evidence="2" id="KW-0418">Kinase</keyword>
<evidence type="ECO:0000259" key="1">
    <source>
        <dbReference type="Pfam" id="PF06580"/>
    </source>
</evidence>
<dbReference type="PANTHER" id="PTHR34220">
    <property type="entry name" value="SENSOR HISTIDINE KINASE YPDA"/>
    <property type="match status" value="1"/>
</dbReference>
<dbReference type="Proteomes" id="UP000281028">
    <property type="component" value="Unassembled WGS sequence"/>
</dbReference>
<protein>
    <submittedName>
        <fullName evidence="2">Histidine kinase</fullName>
    </submittedName>
</protein>
<dbReference type="Gene3D" id="3.30.565.10">
    <property type="entry name" value="Histidine kinase-like ATPase, C-terminal domain"/>
    <property type="match status" value="1"/>
</dbReference>
<dbReference type="OrthoDB" id="9792992at2"/>
<dbReference type="AlphaFoldDB" id="A0A433WNU6"/>
<dbReference type="InterPro" id="IPR050640">
    <property type="entry name" value="Bact_2-comp_sensor_kinase"/>
</dbReference>
<name>A0A433WNU6_9BACT</name>
<dbReference type="GO" id="GO:0016020">
    <property type="term" value="C:membrane"/>
    <property type="evidence" value="ECO:0007669"/>
    <property type="project" value="InterPro"/>
</dbReference>
<organism evidence="2 3">
    <name type="scientific">Chitinophaga solisilvae</name>
    <dbReference type="NCBI Taxonomy" id="1233460"/>
    <lineage>
        <taxon>Bacteria</taxon>
        <taxon>Pseudomonadati</taxon>
        <taxon>Bacteroidota</taxon>
        <taxon>Chitinophagia</taxon>
        <taxon>Chitinophagales</taxon>
        <taxon>Chitinophagaceae</taxon>
        <taxon>Chitinophaga</taxon>
    </lineage>
</organism>
<dbReference type="Pfam" id="PF06580">
    <property type="entry name" value="His_kinase"/>
    <property type="match status" value="1"/>
</dbReference>